<dbReference type="InterPro" id="IPR020825">
    <property type="entry name" value="Phe-tRNA_synthase-like_B3/B4"/>
</dbReference>
<dbReference type="RefSeq" id="WP_184261137.1">
    <property type="nucleotide sequence ID" value="NZ_JACIIX010000001.1"/>
</dbReference>
<keyword evidence="8 15" id="KW-0547">Nucleotide-binding</keyword>
<dbReference type="SUPFAM" id="SSF54991">
    <property type="entry name" value="Anticodon-binding domain of PheRS"/>
    <property type="match status" value="1"/>
</dbReference>
<comment type="similarity">
    <text evidence="2 15">Belongs to the phenylalanyl-tRNA synthetase beta subunit family. Type 1 subfamily.</text>
</comment>
<evidence type="ECO:0000256" key="9">
    <source>
        <dbReference type="ARBA" id="ARBA00022840"/>
    </source>
</evidence>
<comment type="cofactor">
    <cofactor evidence="15">
        <name>Mg(2+)</name>
        <dbReference type="ChEBI" id="CHEBI:18420"/>
    </cofactor>
    <text evidence="15">Binds 2 magnesium ions per tetramer.</text>
</comment>
<evidence type="ECO:0000256" key="7">
    <source>
        <dbReference type="ARBA" id="ARBA00022723"/>
    </source>
</evidence>
<sequence>MKFTLSWLKDHLETDATLDQIGEALTSIGLEVEEIVDPASKLTGFITGHVLTAEKHPDADRLKLCTVSTGSETLQIVCGAPNARAGLKVALALPGCVIPVSGDVLKKGKVRGQDSQAMMCSTRELCLGEDHDGIIELPEDTPVGVPLASVLSIDPVIDISVTPNRADCLGVRGIARDLAAFGVGTLKADPLTEGPVAGQFESPVKVVRRLPEGKDAACPLFVGRLIRGVKNGESPQWLKDRLVSVGLRPISALVDITNYVTVGWNRPLHVFDADKLTGNIVVKMATPGTELPCLNDKTYTLEDWMVAIADEAGDLSVGGVVGGTASGCTEQTVNVFVEAALFDPLLIAATGRKLTAESDAKHRFERGVDPESPLWGMELATRLILDLCGGTPSAVEVAGAVPDWKRTIPLRPERVKKLVGIDVAPDKMVSLLTGLGCTATLADGVITAVAPSWRGDLTEEHDLVEEVARLNGYDNLVTLPLPRPSMPTPVLTARQKTIRLLTRTLAARGMNETVTWSFMSSDKVAAFGGGQDSLKLANPISSDLDSMRPSILPNLIDATVRNAARGFADVALFEVGPQFHGGNPGDQKQMVTGLRAGKSGPRHWDVKQRPVDALDARADALAVLKAAGVNTDSLQVSTDAPDYYHPGRSGCLRLGRDVLATFGDLHPRVARDFGVKGALAGFEVFLDALPQPKTKGGKTASKARSLLKASPFQPLERDFAFVVDSTVAAEALIRAAKGADKALITDASVFDVYEGEHMPAGKKSVALWILLQPTDHTLTDEELDAVSKKVVAAIEKATGGILRG</sequence>
<dbReference type="InterPro" id="IPR009061">
    <property type="entry name" value="DNA-bd_dom_put_sf"/>
</dbReference>
<dbReference type="EMBL" id="JACIIX010000001">
    <property type="protein sequence ID" value="MBB6209172.1"/>
    <property type="molecule type" value="Genomic_DNA"/>
</dbReference>
<feature type="binding site" evidence="15">
    <location>
        <position position="465"/>
    </location>
    <ligand>
        <name>Mg(2+)</name>
        <dbReference type="ChEBI" id="CHEBI:18420"/>
        <note>shared with alpha subunit</note>
    </ligand>
</feature>
<evidence type="ECO:0000256" key="6">
    <source>
        <dbReference type="ARBA" id="ARBA00022598"/>
    </source>
</evidence>
<dbReference type="GO" id="GO:0000049">
    <property type="term" value="F:tRNA binding"/>
    <property type="evidence" value="ECO:0007669"/>
    <property type="project" value="UniProtKB-UniRule"/>
</dbReference>
<gene>
    <name evidence="15" type="primary">pheT</name>
    <name evidence="20" type="ORF">FHS48_000553</name>
</gene>
<evidence type="ECO:0000256" key="14">
    <source>
        <dbReference type="ARBA" id="ARBA00049255"/>
    </source>
</evidence>
<evidence type="ECO:0000256" key="3">
    <source>
        <dbReference type="ARBA" id="ARBA00011209"/>
    </source>
</evidence>
<keyword evidence="12 15" id="KW-0648">Protein biosynthesis</keyword>
<dbReference type="InterPro" id="IPR005147">
    <property type="entry name" value="tRNA_synthase_B5-dom"/>
</dbReference>
<dbReference type="PANTHER" id="PTHR10947">
    <property type="entry name" value="PHENYLALANYL-TRNA SYNTHETASE BETA CHAIN AND LEUCINE-RICH REPEAT-CONTAINING PROTEIN 47"/>
    <property type="match status" value="1"/>
</dbReference>
<dbReference type="InterPro" id="IPR002547">
    <property type="entry name" value="tRNA-bd_dom"/>
</dbReference>
<dbReference type="InterPro" id="IPR045060">
    <property type="entry name" value="Phe-tRNA-ligase_IIc_bsu"/>
</dbReference>
<feature type="domain" description="B5" evidence="19">
    <location>
        <begin position="403"/>
        <end position="478"/>
    </location>
</feature>
<keyword evidence="21" id="KW-1185">Reference proteome</keyword>
<keyword evidence="6 15" id="KW-0436">Ligase</keyword>
<dbReference type="InterPro" id="IPR045864">
    <property type="entry name" value="aa-tRNA-synth_II/BPL/LPL"/>
</dbReference>
<keyword evidence="5 16" id="KW-0820">tRNA-binding</keyword>
<protein>
    <recommendedName>
        <fullName evidence="15">Phenylalanine--tRNA ligase beta subunit</fullName>
        <ecNumber evidence="15">6.1.1.20</ecNumber>
    </recommendedName>
    <alternativeName>
        <fullName evidence="15">Phenylalanyl-tRNA synthetase beta subunit</fullName>
        <shortName evidence="15">PheRS</shortName>
    </alternativeName>
</protein>
<dbReference type="InterPro" id="IPR005146">
    <property type="entry name" value="B3/B4_tRNA-bd"/>
</dbReference>
<keyword evidence="10 15" id="KW-0460">Magnesium</keyword>
<dbReference type="Pfam" id="PF17759">
    <property type="entry name" value="tRNA_synthFbeta"/>
    <property type="match status" value="1"/>
</dbReference>
<proteinExistence type="inferred from homology"/>
<reference evidence="20 21" key="1">
    <citation type="submission" date="2020-08" db="EMBL/GenBank/DDBJ databases">
        <title>Genomic Encyclopedia of Type Strains, Phase IV (KMG-IV): sequencing the most valuable type-strain genomes for metagenomic binning, comparative biology and taxonomic classification.</title>
        <authorList>
            <person name="Goeker M."/>
        </authorList>
    </citation>
    <scope>NUCLEOTIDE SEQUENCE [LARGE SCALE GENOMIC DNA]</scope>
    <source>
        <strain evidence="20 21">DSM 11590</strain>
    </source>
</reference>
<dbReference type="AlphaFoldDB" id="A0A7W9ZEK4"/>
<dbReference type="NCBIfam" id="TIGR00472">
    <property type="entry name" value="pheT_bact"/>
    <property type="match status" value="1"/>
</dbReference>
<comment type="catalytic activity">
    <reaction evidence="14 15">
        <text>tRNA(Phe) + L-phenylalanine + ATP = L-phenylalanyl-tRNA(Phe) + AMP + diphosphate + H(+)</text>
        <dbReference type="Rhea" id="RHEA:19413"/>
        <dbReference type="Rhea" id="RHEA-COMP:9668"/>
        <dbReference type="Rhea" id="RHEA-COMP:9699"/>
        <dbReference type="ChEBI" id="CHEBI:15378"/>
        <dbReference type="ChEBI" id="CHEBI:30616"/>
        <dbReference type="ChEBI" id="CHEBI:33019"/>
        <dbReference type="ChEBI" id="CHEBI:58095"/>
        <dbReference type="ChEBI" id="CHEBI:78442"/>
        <dbReference type="ChEBI" id="CHEBI:78531"/>
        <dbReference type="ChEBI" id="CHEBI:456215"/>
        <dbReference type="EC" id="6.1.1.20"/>
    </reaction>
</comment>
<feature type="binding site" evidence="15">
    <location>
        <position position="462"/>
    </location>
    <ligand>
        <name>Mg(2+)</name>
        <dbReference type="ChEBI" id="CHEBI:18420"/>
        <note>shared with alpha subunit</note>
    </ligand>
</feature>
<evidence type="ECO:0000259" key="18">
    <source>
        <dbReference type="PROSITE" id="PS51447"/>
    </source>
</evidence>
<dbReference type="SUPFAM" id="SSF55681">
    <property type="entry name" value="Class II aaRS and biotin synthetases"/>
    <property type="match status" value="1"/>
</dbReference>
<dbReference type="Gene3D" id="3.50.40.10">
    <property type="entry name" value="Phenylalanyl-trna Synthetase, Chain B, domain 3"/>
    <property type="match status" value="1"/>
</dbReference>
<dbReference type="SUPFAM" id="SSF56037">
    <property type="entry name" value="PheT/TilS domain"/>
    <property type="match status" value="1"/>
</dbReference>
<feature type="domain" description="TRNA-binding" evidence="17">
    <location>
        <begin position="39"/>
        <end position="148"/>
    </location>
</feature>
<dbReference type="Proteomes" id="UP000544872">
    <property type="component" value="Unassembled WGS sequence"/>
</dbReference>
<evidence type="ECO:0000256" key="10">
    <source>
        <dbReference type="ARBA" id="ARBA00022842"/>
    </source>
</evidence>
<evidence type="ECO:0000256" key="8">
    <source>
        <dbReference type="ARBA" id="ARBA00022741"/>
    </source>
</evidence>
<dbReference type="Gene3D" id="2.40.50.140">
    <property type="entry name" value="Nucleic acid-binding proteins"/>
    <property type="match status" value="1"/>
</dbReference>
<dbReference type="PROSITE" id="PS50886">
    <property type="entry name" value="TRBD"/>
    <property type="match status" value="1"/>
</dbReference>
<dbReference type="PROSITE" id="PS51447">
    <property type="entry name" value="FDX_ACB"/>
    <property type="match status" value="1"/>
</dbReference>
<keyword evidence="9 15" id="KW-0067">ATP-binding</keyword>
<dbReference type="InterPro" id="IPR004532">
    <property type="entry name" value="Phe-tRNA-ligase_IIc_bsu_bact"/>
</dbReference>
<dbReference type="GO" id="GO:0009328">
    <property type="term" value="C:phenylalanine-tRNA ligase complex"/>
    <property type="evidence" value="ECO:0007669"/>
    <property type="project" value="TreeGrafter"/>
</dbReference>
<dbReference type="CDD" id="cd00769">
    <property type="entry name" value="PheRS_beta_core"/>
    <property type="match status" value="1"/>
</dbReference>
<dbReference type="Gene3D" id="3.30.56.10">
    <property type="match status" value="2"/>
</dbReference>
<dbReference type="PANTHER" id="PTHR10947:SF0">
    <property type="entry name" value="PHENYLALANINE--TRNA LIGASE BETA SUBUNIT"/>
    <property type="match status" value="1"/>
</dbReference>
<evidence type="ECO:0000256" key="11">
    <source>
        <dbReference type="ARBA" id="ARBA00022884"/>
    </source>
</evidence>
<dbReference type="CDD" id="cd02796">
    <property type="entry name" value="tRNA_bind_bactPheRS"/>
    <property type="match status" value="1"/>
</dbReference>
<dbReference type="HAMAP" id="MF_00283">
    <property type="entry name" value="Phe_tRNA_synth_beta1"/>
    <property type="match status" value="1"/>
</dbReference>
<dbReference type="NCBIfam" id="NF045760">
    <property type="entry name" value="YtpR"/>
    <property type="match status" value="1"/>
</dbReference>
<dbReference type="GO" id="GO:0000287">
    <property type="term" value="F:magnesium ion binding"/>
    <property type="evidence" value="ECO:0007669"/>
    <property type="project" value="UniProtKB-UniRule"/>
</dbReference>
<dbReference type="InterPro" id="IPR012340">
    <property type="entry name" value="NA-bd_OB-fold"/>
</dbReference>
<evidence type="ECO:0000256" key="1">
    <source>
        <dbReference type="ARBA" id="ARBA00004496"/>
    </source>
</evidence>
<dbReference type="SMART" id="SM00896">
    <property type="entry name" value="FDX-ACB"/>
    <property type="match status" value="1"/>
</dbReference>
<keyword evidence="7 15" id="KW-0479">Metal-binding</keyword>
<evidence type="ECO:0000256" key="2">
    <source>
        <dbReference type="ARBA" id="ARBA00008653"/>
    </source>
</evidence>
<keyword evidence="13 15" id="KW-0030">Aminoacyl-tRNA synthetase</keyword>
<dbReference type="InterPro" id="IPR033714">
    <property type="entry name" value="tRNA_bind_bactPheRS"/>
</dbReference>
<evidence type="ECO:0000256" key="4">
    <source>
        <dbReference type="ARBA" id="ARBA00022490"/>
    </source>
</evidence>
<feature type="binding site" evidence="15">
    <location>
        <position position="466"/>
    </location>
    <ligand>
        <name>Mg(2+)</name>
        <dbReference type="ChEBI" id="CHEBI:18420"/>
        <note>shared with alpha subunit</note>
    </ligand>
</feature>
<dbReference type="SMART" id="SM00873">
    <property type="entry name" value="B3_4"/>
    <property type="match status" value="1"/>
</dbReference>
<evidence type="ECO:0000313" key="20">
    <source>
        <dbReference type="EMBL" id="MBB6209172.1"/>
    </source>
</evidence>
<evidence type="ECO:0000256" key="13">
    <source>
        <dbReference type="ARBA" id="ARBA00023146"/>
    </source>
</evidence>
<dbReference type="SUPFAM" id="SSF46955">
    <property type="entry name" value="Putative DNA-binding domain"/>
    <property type="match status" value="1"/>
</dbReference>
<dbReference type="SUPFAM" id="SSF50249">
    <property type="entry name" value="Nucleic acid-binding proteins"/>
    <property type="match status" value="1"/>
</dbReference>
<evidence type="ECO:0000256" key="5">
    <source>
        <dbReference type="ARBA" id="ARBA00022555"/>
    </source>
</evidence>
<dbReference type="Pfam" id="PF01588">
    <property type="entry name" value="tRNA_bind"/>
    <property type="match status" value="1"/>
</dbReference>
<dbReference type="Gene3D" id="3.30.70.380">
    <property type="entry name" value="Ferrodoxin-fold anticodon-binding domain"/>
    <property type="match status" value="1"/>
</dbReference>
<comment type="subunit">
    <text evidence="3 15">Tetramer of two alpha and two beta subunits.</text>
</comment>
<feature type="binding site" evidence="15">
    <location>
        <position position="456"/>
    </location>
    <ligand>
        <name>Mg(2+)</name>
        <dbReference type="ChEBI" id="CHEBI:18420"/>
        <note>shared with alpha subunit</note>
    </ligand>
</feature>
<comment type="subcellular location">
    <subcellularLocation>
        <location evidence="1 15">Cytoplasm</location>
    </subcellularLocation>
</comment>
<dbReference type="Gene3D" id="3.30.930.10">
    <property type="entry name" value="Bira Bifunctional Protein, Domain 2"/>
    <property type="match status" value="1"/>
</dbReference>
<dbReference type="FunFam" id="2.40.50.140:FF:000045">
    <property type="entry name" value="Phenylalanine--tRNA ligase beta subunit"/>
    <property type="match status" value="1"/>
</dbReference>
<feature type="domain" description="FDX-ACB" evidence="18">
    <location>
        <begin position="710"/>
        <end position="803"/>
    </location>
</feature>
<evidence type="ECO:0000259" key="19">
    <source>
        <dbReference type="PROSITE" id="PS51483"/>
    </source>
</evidence>
<evidence type="ECO:0000256" key="15">
    <source>
        <dbReference type="HAMAP-Rule" id="MF_00283"/>
    </source>
</evidence>
<evidence type="ECO:0000313" key="21">
    <source>
        <dbReference type="Proteomes" id="UP000544872"/>
    </source>
</evidence>
<dbReference type="InterPro" id="IPR036690">
    <property type="entry name" value="Fdx_antiC-bd_sf"/>
</dbReference>
<dbReference type="Pfam" id="PF03147">
    <property type="entry name" value="FDX-ACB"/>
    <property type="match status" value="1"/>
</dbReference>
<name>A0A7W9ZEK4_NOVIT</name>
<dbReference type="GO" id="GO:0005524">
    <property type="term" value="F:ATP binding"/>
    <property type="evidence" value="ECO:0007669"/>
    <property type="project" value="UniProtKB-UniRule"/>
</dbReference>
<dbReference type="EC" id="6.1.1.20" evidence="15"/>
<organism evidence="20 21">
    <name type="scientific">Novispirillum itersonii</name>
    <name type="common">Aquaspirillum itersonii</name>
    <dbReference type="NCBI Taxonomy" id="189"/>
    <lineage>
        <taxon>Bacteria</taxon>
        <taxon>Pseudomonadati</taxon>
        <taxon>Pseudomonadota</taxon>
        <taxon>Alphaproteobacteria</taxon>
        <taxon>Rhodospirillales</taxon>
        <taxon>Novispirillaceae</taxon>
        <taxon>Novispirillum</taxon>
    </lineage>
</organism>
<keyword evidence="4 15" id="KW-0963">Cytoplasm</keyword>
<comment type="caution">
    <text evidence="20">The sequence shown here is derived from an EMBL/GenBank/DDBJ whole genome shotgun (WGS) entry which is preliminary data.</text>
</comment>
<accession>A0A7W9ZEK4</accession>
<dbReference type="PROSITE" id="PS51483">
    <property type="entry name" value="B5"/>
    <property type="match status" value="1"/>
</dbReference>
<dbReference type="InterPro" id="IPR005121">
    <property type="entry name" value="Fdx_antiC-bd"/>
</dbReference>
<dbReference type="SMART" id="SM00874">
    <property type="entry name" value="B5"/>
    <property type="match status" value="1"/>
</dbReference>
<keyword evidence="11 16" id="KW-0694">RNA-binding</keyword>
<evidence type="ECO:0000256" key="12">
    <source>
        <dbReference type="ARBA" id="ARBA00022917"/>
    </source>
</evidence>
<evidence type="ECO:0000259" key="17">
    <source>
        <dbReference type="PROSITE" id="PS50886"/>
    </source>
</evidence>
<dbReference type="GO" id="GO:0004826">
    <property type="term" value="F:phenylalanine-tRNA ligase activity"/>
    <property type="evidence" value="ECO:0007669"/>
    <property type="project" value="UniProtKB-UniRule"/>
</dbReference>
<dbReference type="InterPro" id="IPR041616">
    <property type="entry name" value="PheRS_beta_core"/>
</dbReference>
<evidence type="ECO:0000256" key="16">
    <source>
        <dbReference type="PROSITE-ProRule" id="PRU00209"/>
    </source>
</evidence>
<dbReference type="GO" id="GO:0006432">
    <property type="term" value="P:phenylalanyl-tRNA aminoacylation"/>
    <property type="evidence" value="ECO:0007669"/>
    <property type="project" value="UniProtKB-UniRule"/>
</dbReference>
<dbReference type="Pfam" id="PF03483">
    <property type="entry name" value="B3_4"/>
    <property type="match status" value="1"/>
</dbReference>
<dbReference type="Pfam" id="PF03484">
    <property type="entry name" value="B5"/>
    <property type="match status" value="1"/>
</dbReference>